<feature type="signal peptide" evidence="1">
    <location>
        <begin position="1"/>
        <end position="23"/>
    </location>
</feature>
<evidence type="ECO:0000256" key="1">
    <source>
        <dbReference type="SAM" id="SignalP"/>
    </source>
</evidence>
<dbReference type="EMBL" id="GIFC01009169">
    <property type="protein sequence ID" value="MXU91252.1"/>
    <property type="molecule type" value="Transcribed_RNA"/>
</dbReference>
<keyword evidence="1" id="KW-0732">Signal</keyword>
<sequence>MLLLLANGHALVLHVLLLDLVHGAGELVGRQLVELLVLSLDLGESLPPRVVHFFQLFVVQLSGLHHVTAASRVVRSAGRGSRRARGGNRFRFTLQPLHHGVRDLDDIWGVLVDDGHPPSAS</sequence>
<name>A0A6B0UNF9_IXORI</name>
<dbReference type="AlphaFoldDB" id="A0A6B0UNF9"/>
<accession>A0A6B0UNF9</accession>
<feature type="chain" id="PRO_5025378923" evidence="1">
    <location>
        <begin position="24"/>
        <end position="121"/>
    </location>
</feature>
<organism evidence="2">
    <name type="scientific">Ixodes ricinus</name>
    <name type="common">Common tick</name>
    <name type="synonym">Acarus ricinus</name>
    <dbReference type="NCBI Taxonomy" id="34613"/>
    <lineage>
        <taxon>Eukaryota</taxon>
        <taxon>Metazoa</taxon>
        <taxon>Ecdysozoa</taxon>
        <taxon>Arthropoda</taxon>
        <taxon>Chelicerata</taxon>
        <taxon>Arachnida</taxon>
        <taxon>Acari</taxon>
        <taxon>Parasitiformes</taxon>
        <taxon>Ixodida</taxon>
        <taxon>Ixodoidea</taxon>
        <taxon>Ixodidae</taxon>
        <taxon>Ixodinae</taxon>
        <taxon>Ixodes</taxon>
    </lineage>
</organism>
<evidence type="ECO:0000313" key="2">
    <source>
        <dbReference type="EMBL" id="MXU91252.1"/>
    </source>
</evidence>
<proteinExistence type="predicted"/>
<protein>
    <submittedName>
        <fullName evidence="2">Putative secreted protein</fullName>
    </submittedName>
</protein>
<reference evidence="2" key="1">
    <citation type="submission" date="2019-12" db="EMBL/GenBank/DDBJ databases">
        <title>An insight into the sialome of adult female Ixodes ricinus ticks feeding for 6 days.</title>
        <authorList>
            <person name="Perner J."/>
            <person name="Ribeiro J.M.C."/>
        </authorList>
    </citation>
    <scope>NUCLEOTIDE SEQUENCE</scope>
    <source>
        <strain evidence="2">Semi-engorged</strain>
        <tissue evidence="2">Salivary glands</tissue>
    </source>
</reference>